<comment type="subcellular location">
    <subcellularLocation>
        <location evidence="1">Secreted</location>
    </subcellularLocation>
</comment>
<keyword evidence="4 18" id="KW-0732">Signal</keyword>
<dbReference type="STRING" id="742152.A0A2H3J0X8"/>
<keyword evidence="3" id="KW-0964">Secreted</keyword>
<evidence type="ECO:0000256" key="4">
    <source>
        <dbReference type="ARBA" id="ARBA00022729"/>
    </source>
</evidence>
<comment type="function">
    <text evidence="13">Specific in hydrolyzing the terminal glycosidic bond of polygalacturonic acid and oligogalacturonates.</text>
</comment>
<evidence type="ECO:0000256" key="11">
    <source>
        <dbReference type="ARBA" id="ARBA00023316"/>
    </source>
</evidence>
<evidence type="ECO:0000256" key="18">
    <source>
        <dbReference type="SAM" id="SignalP"/>
    </source>
</evidence>
<evidence type="ECO:0000313" key="20">
    <source>
        <dbReference type="Proteomes" id="UP000218811"/>
    </source>
</evidence>
<evidence type="ECO:0000256" key="10">
    <source>
        <dbReference type="ARBA" id="ARBA00023295"/>
    </source>
</evidence>
<dbReference type="InterPro" id="IPR012334">
    <property type="entry name" value="Pectin_lyas_fold"/>
</dbReference>
<dbReference type="Pfam" id="PF00295">
    <property type="entry name" value="Glyco_hydro_28"/>
    <property type="match status" value="1"/>
</dbReference>
<accession>A0A2H3J0X8</accession>
<proteinExistence type="inferred from homology"/>
<dbReference type="PANTHER" id="PTHR31736:SF12">
    <property type="entry name" value="EXO-POLYGALACTURONASE, PUTATIVE-RELATED"/>
    <property type="match status" value="1"/>
</dbReference>
<reference evidence="19 20" key="1">
    <citation type="journal article" date="2012" name="Science">
        <title>The Paleozoic origin of enzymatic lignin decomposition reconstructed from 31 fungal genomes.</title>
        <authorList>
            <person name="Floudas D."/>
            <person name="Binder M."/>
            <person name="Riley R."/>
            <person name="Barry K."/>
            <person name="Blanchette R.A."/>
            <person name="Henrissat B."/>
            <person name="Martinez A.T."/>
            <person name="Otillar R."/>
            <person name="Spatafora J.W."/>
            <person name="Yadav J.S."/>
            <person name="Aerts A."/>
            <person name="Benoit I."/>
            <person name="Boyd A."/>
            <person name="Carlson A."/>
            <person name="Copeland A."/>
            <person name="Coutinho P.M."/>
            <person name="de Vries R.P."/>
            <person name="Ferreira P."/>
            <person name="Findley K."/>
            <person name="Foster B."/>
            <person name="Gaskell J."/>
            <person name="Glotzer D."/>
            <person name="Gorecki P."/>
            <person name="Heitman J."/>
            <person name="Hesse C."/>
            <person name="Hori C."/>
            <person name="Igarashi K."/>
            <person name="Jurgens J.A."/>
            <person name="Kallen N."/>
            <person name="Kersten P."/>
            <person name="Kohler A."/>
            <person name="Kuees U."/>
            <person name="Kumar T.K.A."/>
            <person name="Kuo A."/>
            <person name="LaButti K."/>
            <person name="Larrondo L.F."/>
            <person name="Lindquist E."/>
            <person name="Ling A."/>
            <person name="Lombard V."/>
            <person name="Lucas S."/>
            <person name="Lundell T."/>
            <person name="Martin R."/>
            <person name="McLaughlin D.J."/>
            <person name="Morgenstern I."/>
            <person name="Morin E."/>
            <person name="Murat C."/>
            <person name="Nagy L.G."/>
            <person name="Nolan M."/>
            <person name="Ohm R.A."/>
            <person name="Patyshakuliyeva A."/>
            <person name="Rokas A."/>
            <person name="Ruiz-Duenas F.J."/>
            <person name="Sabat G."/>
            <person name="Salamov A."/>
            <person name="Samejima M."/>
            <person name="Schmutz J."/>
            <person name="Slot J.C."/>
            <person name="St John F."/>
            <person name="Stenlid J."/>
            <person name="Sun H."/>
            <person name="Sun S."/>
            <person name="Syed K."/>
            <person name="Tsang A."/>
            <person name="Wiebenga A."/>
            <person name="Young D."/>
            <person name="Pisabarro A."/>
            <person name="Eastwood D.C."/>
            <person name="Martin F."/>
            <person name="Cullen D."/>
            <person name="Grigoriev I.V."/>
            <person name="Hibbett D.S."/>
        </authorList>
    </citation>
    <scope>NUCLEOTIDE SEQUENCE [LARGE SCALE GENOMIC DNA]</scope>
    <source>
        <strain evidence="19 20">MD-104</strain>
    </source>
</reference>
<keyword evidence="7" id="KW-1015">Disulfide bond</keyword>
<keyword evidence="8" id="KW-0325">Glycoprotein</keyword>
<dbReference type="OrthoDB" id="187139at2759"/>
<dbReference type="InterPro" id="IPR006626">
    <property type="entry name" value="PbH1"/>
</dbReference>
<dbReference type="AlphaFoldDB" id="A0A2H3J0X8"/>
<evidence type="ECO:0000313" key="19">
    <source>
        <dbReference type="EMBL" id="PCH35355.1"/>
    </source>
</evidence>
<keyword evidence="10 17" id="KW-0326">Glycosidase</keyword>
<evidence type="ECO:0000256" key="16">
    <source>
        <dbReference type="PROSITE-ProRule" id="PRU10052"/>
    </source>
</evidence>
<keyword evidence="6 17" id="KW-0378">Hydrolase</keyword>
<evidence type="ECO:0000256" key="7">
    <source>
        <dbReference type="ARBA" id="ARBA00023157"/>
    </source>
</evidence>
<dbReference type="SMART" id="SM00710">
    <property type="entry name" value="PbH1"/>
    <property type="match status" value="6"/>
</dbReference>
<comment type="similarity">
    <text evidence="2 17">Belongs to the glycosyl hydrolase 28 family.</text>
</comment>
<evidence type="ECO:0000256" key="12">
    <source>
        <dbReference type="ARBA" id="ARBA00023326"/>
    </source>
</evidence>
<dbReference type="GO" id="GO:0047911">
    <property type="term" value="F:galacturan 1,4-alpha-galacturonidase activity"/>
    <property type="evidence" value="ECO:0007669"/>
    <property type="project" value="UniProtKB-EC"/>
</dbReference>
<keyword evidence="9" id="KW-0119">Carbohydrate metabolism</keyword>
<evidence type="ECO:0000256" key="8">
    <source>
        <dbReference type="ARBA" id="ARBA00023180"/>
    </source>
</evidence>
<sequence>MRTSGLLFAISLAVTVSAWDRICAVRPLGGGRDDGPSINNAFKECSENAAIILDSYYSVNTLLLAEGLSHVDIVLSGTVQYTPNIAYWSPNSLYMAYQNATTFWFLSGDHIHLYGGGTVDGNGQVWWDTYANNQDSGTAGGSSTTFARPVPLTVGNASNVIVEDITEIGSPFWNNFVYQSTNVTYRNINISSVSYSSNAAVNSDGWDIYRSSYVTITDSTVHNDDDCVSFKPNSTNIVVTNMWCNGSHGISVGSLGQYAGETDIVANVYVSNITMLNAENGARIKVFGGNPEPNSTAGGGTGYVQNITFENFYVHNVDNPVLIDQCYDTSASVCAEYPSNLTISDVHYINITGTSSGAEGSVVVSLECSDECQDITATGTHLSAPNGTATYICENIASTAELDFNCTAPST</sequence>
<dbReference type="EMBL" id="KB467843">
    <property type="protein sequence ID" value="PCH35355.1"/>
    <property type="molecule type" value="Genomic_DNA"/>
</dbReference>
<keyword evidence="12" id="KW-0624">Polysaccharide degradation</keyword>
<dbReference type="SUPFAM" id="SSF51126">
    <property type="entry name" value="Pectin lyase-like"/>
    <property type="match status" value="1"/>
</dbReference>
<dbReference type="Gene3D" id="2.160.20.10">
    <property type="entry name" value="Single-stranded right-handed beta-helix, Pectin lyase-like"/>
    <property type="match status" value="1"/>
</dbReference>
<evidence type="ECO:0000256" key="5">
    <source>
        <dbReference type="ARBA" id="ARBA00022737"/>
    </source>
</evidence>
<keyword evidence="5" id="KW-0677">Repeat</keyword>
<dbReference type="PROSITE" id="PS00502">
    <property type="entry name" value="POLYGALACTURONASE"/>
    <property type="match status" value="1"/>
</dbReference>
<evidence type="ECO:0000256" key="6">
    <source>
        <dbReference type="ARBA" id="ARBA00022801"/>
    </source>
</evidence>
<comment type="catalytic activity">
    <reaction evidence="15">
        <text>[(1-&gt;4)-alpha-D-galacturonosyl](n) + H2O = alpha-D-galacturonate + [(1-&gt;4)-alpha-D-galacturonosyl](n-1)</text>
        <dbReference type="Rhea" id="RHEA:14117"/>
        <dbReference type="Rhea" id="RHEA-COMP:14570"/>
        <dbReference type="Rhea" id="RHEA-COMP:14572"/>
        <dbReference type="ChEBI" id="CHEBI:15377"/>
        <dbReference type="ChEBI" id="CHEBI:58658"/>
        <dbReference type="ChEBI" id="CHEBI:140523"/>
        <dbReference type="EC" id="3.2.1.67"/>
    </reaction>
</comment>
<evidence type="ECO:0000256" key="9">
    <source>
        <dbReference type="ARBA" id="ARBA00023277"/>
    </source>
</evidence>
<feature type="signal peptide" evidence="18">
    <location>
        <begin position="1"/>
        <end position="18"/>
    </location>
</feature>
<evidence type="ECO:0000256" key="2">
    <source>
        <dbReference type="ARBA" id="ARBA00008834"/>
    </source>
</evidence>
<dbReference type="GO" id="GO:0071555">
    <property type="term" value="P:cell wall organization"/>
    <property type="evidence" value="ECO:0007669"/>
    <property type="project" value="UniProtKB-KW"/>
</dbReference>
<keyword evidence="20" id="KW-1185">Reference proteome</keyword>
<evidence type="ECO:0000256" key="15">
    <source>
        <dbReference type="ARBA" id="ARBA00048766"/>
    </source>
</evidence>
<evidence type="ECO:0000256" key="1">
    <source>
        <dbReference type="ARBA" id="ARBA00004613"/>
    </source>
</evidence>
<dbReference type="OMA" id="INQCYST"/>
<dbReference type="PANTHER" id="PTHR31736">
    <property type="match status" value="1"/>
</dbReference>
<dbReference type="Proteomes" id="UP000218811">
    <property type="component" value="Unassembled WGS sequence"/>
</dbReference>
<dbReference type="InterPro" id="IPR011050">
    <property type="entry name" value="Pectin_lyase_fold/virulence"/>
</dbReference>
<gene>
    <name evidence="19" type="ORF">WOLCODRAFT_125762</name>
</gene>
<evidence type="ECO:0000256" key="3">
    <source>
        <dbReference type="ARBA" id="ARBA00022525"/>
    </source>
</evidence>
<evidence type="ECO:0000256" key="14">
    <source>
        <dbReference type="ARBA" id="ARBA00038933"/>
    </source>
</evidence>
<dbReference type="GO" id="GO:0005576">
    <property type="term" value="C:extracellular region"/>
    <property type="evidence" value="ECO:0007669"/>
    <property type="project" value="UniProtKB-SubCell"/>
</dbReference>
<name>A0A2H3J0X8_WOLCO</name>
<organism evidence="19 20">
    <name type="scientific">Wolfiporia cocos (strain MD-104)</name>
    <name type="common">Brown rot fungus</name>
    <dbReference type="NCBI Taxonomy" id="742152"/>
    <lineage>
        <taxon>Eukaryota</taxon>
        <taxon>Fungi</taxon>
        <taxon>Dikarya</taxon>
        <taxon>Basidiomycota</taxon>
        <taxon>Agaricomycotina</taxon>
        <taxon>Agaricomycetes</taxon>
        <taxon>Polyporales</taxon>
        <taxon>Phaeolaceae</taxon>
        <taxon>Wolfiporia</taxon>
    </lineage>
</organism>
<dbReference type="EC" id="3.2.1.67" evidence="14"/>
<dbReference type="GO" id="GO:0045490">
    <property type="term" value="P:pectin catabolic process"/>
    <property type="evidence" value="ECO:0007669"/>
    <property type="project" value="UniProtKB-ARBA"/>
</dbReference>
<feature type="chain" id="PRO_5013715973" description="galacturonan 1,4-alpha-galacturonidase" evidence="18">
    <location>
        <begin position="19"/>
        <end position="411"/>
    </location>
</feature>
<dbReference type="GO" id="GO:0004650">
    <property type="term" value="F:polygalacturonase activity"/>
    <property type="evidence" value="ECO:0007669"/>
    <property type="project" value="InterPro"/>
</dbReference>
<dbReference type="InterPro" id="IPR000743">
    <property type="entry name" value="Glyco_hydro_28"/>
</dbReference>
<protein>
    <recommendedName>
        <fullName evidence="14">galacturonan 1,4-alpha-galacturonidase</fullName>
        <ecNumber evidence="14">3.2.1.67</ecNumber>
    </recommendedName>
</protein>
<evidence type="ECO:0000256" key="13">
    <source>
        <dbReference type="ARBA" id="ARBA00037312"/>
    </source>
</evidence>
<feature type="active site" evidence="16">
    <location>
        <position position="248"/>
    </location>
</feature>
<evidence type="ECO:0000256" key="17">
    <source>
        <dbReference type="RuleBase" id="RU361169"/>
    </source>
</evidence>
<keyword evidence="11" id="KW-0961">Cell wall biogenesis/degradation</keyword>